<keyword evidence="6" id="KW-1185">Reference proteome</keyword>
<evidence type="ECO:0000256" key="4">
    <source>
        <dbReference type="ARBA" id="ARBA00022679"/>
    </source>
</evidence>
<evidence type="ECO:0000313" key="5">
    <source>
        <dbReference type="EMBL" id="WNC70315.1"/>
    </source>
</evidence>
<name>A0ABY9TNM3_9GAMM</name>
<dbReference type="InterPro" id="IPR003787">
    <property type="entry name" value="Sulphur_relay_DsrE/F-like"/>
</dbReference>
<organism evidence="5 6">
    <name type="scientific">Thalassotalea nanhaiensis</name>
    <dbReference type="NCBI Taxonomy" id="3065648"/>
    <lineage>
        <taxon>Bacteria</taxon>
        <taxon>Pseudomonadati</taxon>
        <taxon>Pseudomonadota</taxon>
        <taxon>Gammaproteobacteria</taxon>
        <taxon>Alteromonadales</taxon>
        <taxon>Colwelliaceae</taxon>
        <taxon>Thalassotalea</taxon>
    </lineage>
</organism>
<keyword evidence="3" id="KW-0963">Cytoplasm</keyword>
<sequence>MSSFALIVTTSVIDNKTNTALAYAQELVQQGHSINGIFFYQDGVLNANKYVQAPSDETNLLTAWIDFNKLTSTPLHLCITAGERRGLTDNDDEGFNHNIHPAFTISGLGELVVLTSTADKVVQL</sequence>
<dbReference type="Gene3D" id="3.40.1260.10">
    <property type="entry name" value="DsrEFH-like"/>
    <property type="match status" value="1"/>
</dbReference>
<dbReference type="Pfam" id="PF02635">
    <property type="entry name" value="DsrE"/>
    <property type="match status" value="1"/>
</dbReference>
<proteinExistence type="inferred from homology"/>
<dbReference type="Proteomes" id="UP001248581">
    <property type="component" value="Chromosome"/>
</dbReference>
<evidence type="ECO:0000313" key="6">
    <source>
        <dbReference type="Proteomes" id="UP001248581"/>
    </source>
</evidence>
<keyword evidence="4" id="KW-0808">Transferase</keyword>
<dbReference type="EMBL" id="CP134146">
    <property type="protein sequence ID" value="WNC70315.1"/>
    <property type="molecule type" value="Genomic_DNA"/>
</dbReference>
<dbReference type="PANTHER" id="PTHR34874:SF3">
    <property type="entry name" value="SULFURTRANSFERASE TUSD"/>
    <property type="match status" value="1"/>
</dbReference>
<dbReference type="InterPro" id="IPR017463">
    <property type="entry name" value="Sulphur_relay_TusD/DsrE"/>
</dbReference>
<dbReference type="PANTHER" id="PTHR34874">
    <property type="entry name" value="PROTEIN YCHN"/>
    <property type="match status" value="1"/>
</dbReference>
<gene>
    <name evidence="5" type="primary">tusD</name>
    <name evidence="5" type="ORF">RI845_09275</name>
</gene>
<evidence type="ECO:0000256" key="2">
    <source>
        <dbReference type="ARBA" id="ARBA00007067"/>
    </source>
</evidence>
<dbReference type="SUPFAM" id="SSF75169">
    <property type="entry name" value="DsrEFH-like"/>
    <property type="match status" value="1"/>
</dbReference>
<comment type="subcellular location">
    <subcellularLocation>
        <location evidence="1">Cytoplasm</location>
    </subcellularLocation>
</comment>
<evidence type="ECO:0000256" key="1">
    <source>
        <dbReference type="ARBA" id="ARBA00004496"/>
    </source>
</evidence>
<dbReference type="InterPro" id="IPR027396">
    <property type="entry name" value="DsrEFH-like"/>
</dbReference>
<evidence type="ECO:0000256" key="3">
    <source>
        <dbReference type="ARBA" id="ARBA00022490"/>
    </source>
</evidence>
<dbReference type="NCBIfam" id="NF001237">
    <property type="entry name" value="PRK00207.1"/>
    <property type="match status" value="1"/>
</dbReference>
<dbReference type="NCBIfam" id="TIGR03012">
    <property type="entry name" value="sulf_tusD_dsrE"/>
    <property type="match status" value="1"/>
</dbReference>
<protein>
    <submittedName>
        <fullName evidence="5">Sulfurtransferase complex subunit TusD</fullName>
    </submittedName>
</protein>
<reference evidence="6" key="1">
    <citation type="submission" date="2023-09" db="EMBL/GenBank/DDBJ databases">
        <authorList>
            <person name="Li S."/>
            <person name="Li X."/>
            <person name="Zhang C."/>
            <person name="Zhao Z."/>
        </authorList>
    </citation>
    <scope>NUCLEOTIDE SEQUENCE [LARGE SCALE GENOMIC DNA]</scope>
    <source>
        <strain evidence="6">SQ345</strain>
    </source>
</reference>
<dbReference type="RefSeq" id="WP_348389456.1">
    <property type="nucleotide sequence ID" value="NZ_CP134146.1"/>
</dbReference>
<accession>A0ABY9TNM3</accession>
<comment type="similarity">
    <text evidence="2">Belongs to the DsrE/TusD family.</text>
</comment>